<evidence type="ECO:0000313" key="1">
    <source>
        <dbReference type="EMBL" id="KAA6331227.1"/>
    </source>
</evidence>
<sequence>MGTSQSVNPSVKNNPKWGDLSRAISSASQSITISDNQLHGIMRHFVNAVGGSGAGHGRSSTFGRAGVKRVQRFMSFVSDVQTNGFSEALRTIGISDISQLTINEFINYLLAHCSEGNFNLDETAANSAIDELLKYLLNNTESIDSIENLFQQANADTQHEWLCYFFASYIMEFSNELFSTRIFENDGDRIKTFHEIRDYVQRSLATLNRNQNLQHVNWHSEQGTTIIKNLQTEILEIWSPE</sequence>
<dbReference type="AlphaFoldDB" id="A0A5J4RAX2"/>
<gene>
    <name evidence="1" type="ORF">EZS27_020147</name>
</gene>
<reference evidence="1" key="1">
    <citation type="submission" date="2019-03" db="EMBL/GenBank/DDBJ databases">
        <title>Single cell metagenomics reveals metabolic interactions within the superorganism composed of flagellate Streblomastix strix and complex community of Bacteroidetes bacteria on its surface.</title>
        <authorList>
            <person name="Treitli S.C."/>
            <person name="Kolisko M."/>
            <person name="Husnik F."/>
            <person name="Keeling P."/>
            <person name="Hampl V."/>
        </authorList>
    </citation>
    <scope>NUCLEOTIDE SEQUENCE</scope>
    <source>
        <strain evidence="1">STM</strain>
    </source>
</reference>
<proteinExistence type="predicted"/>
<dbReference type="EMBL" id="SNRY01001398">
    <property type="protein sequence ID" value="KAA6331227.1"/>
    <property type="molecule type" value="Genomic_DNA"/>
</dbReference>
<name>A0A5J4RAX2_9ZZZZ</name>
<accession>A0A5J4RAX2</accession>
<comment type="caution">
    <text evidence="1">The sequence shown here is derived from an EMBL/GenBank/DDBJ whole genome shotgun (WGS) entry which is preliminary data.</text>
</comment>
<protein>
    <submittedName>
        <fullName evidence="1">Uncharacterized protein</fullName>
    </submittedName>
</protein>
<organism evidence="1">
    <name type="scientific">termite gut metagenome</name>
    <dbReference type="NCBI Taxonomy" id="433724"/>
    <lineage>
        <taxon>unclassified sequences</taxon>
        <taxon>metagenomes</taxon>
        <taxon>organismal metagenomes</taxon>
    </lineage>
</organism>